<dbReference type="PANTHER" id="PTHR43566:SF2">
    <property type="entry name" value="DUF4143 DOMAIN-CONTAINING PROTEIN"/>
    <property type="match status" value="1"/>
</dbReference>
<name>A0A1E3X223_9BACT</name>
<dbReference type="InterPro" id="IPR027417">
    <property type="entry name" value="P-loop_NTPase"/>
</dbReference>
<protein>
    <recommendedName>
        <fullName evidence="5">ATP-binding protein</fullName>
    </recommendedName>
</protein>
<dbReference type="SUPFAM" id="SSF52540">
    <property type="entry name" value="P-loop containing nucleoside triphosphate hydrolases"/>
    <property type="match status" value="1"/>
</dbReference>
<organism evidence="3 4">
    <name type="scientific">Candidatus Scalindua rubra</name>
    <dbReference type="NCBI Taxonomy" id="1872076"/>
    <lineage>
        <taxon>Bacteria</taxon>
        <taxon>Pseudomonadati</taxon>
        <taxon>Planctomycetota</taxon>
        <taxon>Candidatus Brocadiia</taxon>
        <taxon>Candidatus Brocadiales</taxon>
        <taxon>Candidatus Scalinduaceae</taxon>
        <taxon>Candidatus Scalindua</taxon>
    </lineage>
</organism>
<comment type="caution">
    <text evidence="3">The sequence shown here is derived from an EMBL/GenBank/DDBJ whole genome shotgun (WGS) entry which is preliminary data.</text>
</comment>
<dbReference type="EMBL" id="MAYW01000414">
    <property type="protein sequence ID" value="ODS29680.1"/>
    <property type="molecule type" value="Genomic_DNA"/>
</dbReference>
<feature type="domain" description="AAA" evidence="1">
    <location>
        <begin position="19"/>
        <end position="136"/>
    </location>
</feature>
<accession>A0A1E3X223</accession>
<dbReference type="Proteomes" id="UP000094056">
    <property type="component" value="Unassembled WGS sequence"/>
</dbReference>
<evidence type="ECO:0000313" key="4">
    <source>
        <dbReference type="Proteomes" id="UP000094056"/>
    </source>
</evidence>
<dbReference type="InterPro" id="IPR041682">
    <property type="entry name" value="AAA_14"/>
</dbReference>
<evidence type="ECO:0000313" key="3">
    <source>
        <dbReference type="EMBL" id="ODS29680.1"/>
    </source>
</evidence>
<dbReference type="PANTHER" id="PTHR43566">
    <property type="entry name" value="CONSERVED PROTEIN"/>
    <property type="match status" value="1"/>
</dbReference>
<evidence type="ECO:0000259" key="2">
    <source>
        <dbReference type="Pfam" id="PF13635"/>
    </source>
</evidence>
<gene>
    <name evidence="3" type="ORF">SCARUB_05219</name>
</gene>
<dbReference type="AlphaFoldDB" id="A0A1E3X223"/>
<reference evidence="3 4" key="1">
    <citation type="submission" date="2016-07" db="EMBL/GenBank/DDBJ databases">
        <title>Draft genome of Scalindua rubra, obtained from a brine-seawater interface in the Red Sea, sheds light on salt adaptation in anammox bacteria.</title>
        <authorList>
            <person name="Speth D.R."/>
            <person name="Lagkouvardos I."/>
            <person name="Wang Y."/>
            <person name="Qian P.-Y."/>
            <person name="Dutilh B.E."/>
            <person name="Jetten M.S."/>
        </authorList>
    </citation>
    <scope>NUCLEOTIDE SEQUENCE [LARGE SCALE GENOMIC DNA]</scope>
    <source>
        <strain evidence="3">BSI-1</strain>
    </source>
</reference>
<evidence type="ECO:0008006" key="5">
    <source>
        <dbReference type="Google" id="ProtNLM"/>
    </source>
</evidence>
<sequence>MRYLPRLITSEIKKASKNFPALIVTGPRRAGKTTLLRKCFPNASYHLIEDPDIIARLRSDPRSYIDTIKVPAILDEIQNVPEVLNYIRSRLDQAPHKNGQWFLTGSQEAPLMQGVSESMAGRAAIFQLLPFSQEETSKVSIFRGGFPEPLARPIAADMWFRSYIQTYLERDVRAVSSIRDLAVFRRFLSILASRVGQILNRTDLAAPLGVSVPTISEWLSILEITSQIILVPPYYENFGKRIIKSSKIYFTDSGMLCHLLGIESEQMLFNSPFFGPIFEGFIASEILKTQYNSGKRRELYFFRDQQGLEVDFLVPTGNRKLILLESKASRTITPQMAYSIKRLRGYISNYSVKSFLVHLPSRKQEITSALAPGVKAIPSDALGKIF</sequence>
<dbReference type="Pfam" id="PF13635">
    <property type="entry name" value="DUF4143"/>
    <property type="match status" value="1"/>
</dbReference>
<dbReference type="InterPro" id="IPR025420">
    <property type="entry name" value="DUF4143"/>
</dbReference>
<dbReference type="Pfam" id="PF13173">
    <property type="entry name" value="AAA_14"/>
    <property type="match status" value="1"/>
</dbReference>
<proteinExistence type="predicted"/>
<evidence type="ECO:0000259" key="1">
    <source>
        <dbReference type="Pfam" id="PF13173"/>
    </source>
</evidence>
<feature type="domain" description="DUF4143" evidence="2">
    <location>
        <begin position="169"/>
        <end position="329"/>
    </location>
</feature>